<dbReference type="GO" id="GO:0009279">
    <property type="term" value="C:cell outer membrane"/>
    <property type="evidence" value="ECO:0007669"/>
    <property type="project" value="UniProtKB-SubCell"/>
</dbReference>
<keyword evidence="6" id="KW-0812">Transmembrane</keyword>
<evidence type="ECO:0000256" key="6">
    <source>
        <dbReference type="SAM" id="Phobius"/>
    </source>
</evidence>
<dbReference type="InterPro" id="IPR001638">
    <property type="entry name" value="Solute-binding_3/MltF_N"/>
</dbReference>
<dbReference type="PANTHER" id="PTHR30329:SF21">
    <property type="entry name" value="LIPOPROTEIN YIAD-RELATED"/>
    <property type="match status" value="1"/>
</dbReference>
<feature type="coiled-coil region" evidence="5">
    <location>
        <begin position="32"/>
        <end position="62"/>
    </location>
</feature>
<dbReference type="InterPro" id="IPR050330">
    <property type="entry name" value="Bact_OuterMem_StrucFunc"/>
</dbReference>
<dbReference type="PRINTS" id="PR01021">
    <property type="entry name" value="OMPADOMAIN"/>
</dbReference>
<dbReference type="Gene3D" id="3.40.190.10">
    <property type="entry name" value="Periplasmic binding protein-like II"/>
    <property type="match status" value="1"/>
</dbReference>
<reference evidence="8 9" key="1">
    <citation type="journal article" date="2016" name="Nat. Commun.">
        <title>Thousands of microbial genomes shed light on interconnected biogeochemical processes in an aquifer system.</title>
        <authorList>
            <person name="Anantharaman K."/>
            <person name="Brown C.T."/>
            <person name="Hug L.A."/>
            <person name="Sharon I."/>
            <person name="Castelle C.J."/>
            <person name="Probst A.J."/>
            <person name="Thomas B.C."/>
            <person name="Singh A."/>
            <person name="Wilkins M.J."/>
            <person name="Karaoz U."/>
            <person name="Brodie E.L."/>
            <person name="Williams K.H."/>
            <person name="Hubbard S.S."/>
            <person name="Banfield J.F."/>
        </authorList>
    </citation>
    <scope>NUCLEOTIDE SEQUENCE [LARGE SCALE GENOMIC DNA]</scope>
</reference>
<feature type="domain" description="OmpA-like" evidence="7">
    <location>
        <begin position="424"/>
        <end position="545"/>
    </location>
</feature>
<name>A0A1F5TD65_9BACT</name>
<evidence type="ECO:0000313" key="9">
    <source>
        <dbReference type="Proteomes" id="UP000178656"/>
    </source>
</evidence>
<evidence type="ECO:0000313" key="8">
    <source>
        <dbReference type="EMBL" id="OGF36924.1"/>
    </source>
</evidence>
<keyword evidence="6" id="KW-1133">Transmembrane helix</keyword>
<dbReference type="PROSITE" id="PS51123">
    <property type="entry name" value="OMPA_2"/>
    <property type="match status" value="1"/>
</dbReference>
<evidence type="ECO:0000256" key="3">
    <source>
        <dbReference type="ARBA" id="ARBA00023237"/>
    </source>
</evidence>
<accession>A0A1F5TD65</accession>
<dbReference type="Gene3D" id="3.30.1330.60">
    <property type="entry name" value="OmpA-like domain"/>
    <property type="match status" value="1"/>
</dbReference>
<feature type="transmembrane region" description="Helical" evidence="6">
    <location>
        <begin position="6"/>
        <end position="26"/>
    </location>
</feature>
<dbReference type="SUPFAM" id="SSF103088">
    <property type="entry name" value="OmpA-like"/>
    <property type="match status" value="1"/>
</dbReference>
<dbReference type="Pfam" id="PF09084">
    <property type="entry name" value="NMT1"/>
    <property type="match status" value="1"/>
</dbReference>
<comment type="subcellular location">
    <subcellularLocation>
        <location evidence="1">Cell outer membrane</location>
    </subcellularLocation>
</comment>
<keyword evidence="3" id="KW-0998">Cell outer membrane</keyword>
<dbReference type="InterPro" id="IPR015168">
    <property type="entry name" value="SsuA/THI5"/>
</dbReference>
<dbReference type="Pfam" id="PF00691">
    <property type="entry name" value="OmpA"/>
    <property type="match status" value="1"/>
</dbReference>
<evidence type="ECO:0000256" key="5">
    <source>
        <dbReference type="SAM" id="Coils"/>
    </source>
</evidence>
<protein>
    <recommendedName>
        <fullName evidence="7">OmpA-like domain-containing protein</fullName>
    </recommendedName>
</protein>
<sequence length="546" mass="61041">MTRTHWIVLAVCLLVVGAGFGIYLLLGWMSEKNAIEEEEKAKQEEVEKKQQEEEAKVKLTAAKDVKAEIRIALDSWAGYFFIRSEDMRKRMMQGGYLLKITKDKADYADRMKRFAAGEYDMVVATIDSDILNAAPYKYPGLIFIVIDESKGGDAVYARADKVKNLNDLRGKRVKVAFTPSSPSHHLLKVVKDRFNLPEILPVDKELRVETLGNDQQDGSNEAFLKLVAGTVDVAAIWAPDTARAAAQKGLVKLIDTADTAHVIVDVLIVNSDYVLKNREVVRRFLINYFYTMKYYKDNPEILRKEIAKESGLSVEEADVMIKGLVWYGLVDNCIQWLGIAAPGESSREMIVDAINSTVDVLMSNGDFTENPLPNGNPYLIFSRDLLSEIYTTEFAGFSKASAKPIPGSLEAKFAPMAAEVWNERAEWVNLAVDTVIFQSGTARLTEEGKMVLDAAAEKLKSFPRARVKIVGHTNTQGDPEENKKLSLERAAAVRQYMIATYRIDPNRLFAVGMGGEKPLDQGTDEPDASWQGRLKRVELVLVREDL</sequence>
<evidence type="ECO:0000256" key="4">
    <source>
        <dbReference type="PROSITE-ProRule" id="PRU00473"/>
    </source>
</evidence>
<gene>
    <name evidence="8" type="ORF">A2482_02900</name>
</gene>
<dbReference type="InterPro" id="IPR036737">
    <property type="entry name" value="OmpA-like_sf"/>
</dbReference>
<proteinExistence type="predicted"/>
<dbReference type="SUPFAM" id="SSF53850">
    <property type="entry name" value="Periplasmic binding protein-like II"/>
    <property type="match status" value="1"/>
</dbReference>
<dbReference type="InterPro" id="IPR006665">
    <property type="entry name" value="OmpA-like"/>
</dbReference>
<dbReference type="AlphaFoldDB" id="A0A1F5TD65"/>
<comment type="caution">
    <text evidence="8">The sequence shown here is derived from an EMBL/GenBank/DDBJ whole genome shotgun (WGS) entry which is preliminary data.</text>
</comment>
<organism evidence="8 9">
    <name type="scientific">Candidatus Falkowbacteria bacterium RIFOXYC2_FULL_48_21</name>
    <dbReference type="NCBI Taxonomy" id="1798005"/>
    <lineage>
        <taxon>Bacteria</taxon>
        <taxon>Candidatus Falkowiibacteriota</taxon>
    </lineage>
</organism>
<dbReference type="Proteomes" id="UP000178656">
    <property type="component" value="Unassembled WGS sequence"/>
</dbReference>
<dbReference type="CDD" id="cd07185">
    <property type="entry name" value="OmpA_C-like"/>
    <property type="match status" value="1"/>
</dbReference>
<dbReference type="EMBL" id="MFGM01000027">
    <property type="protein sequence ID" value="OGF36924.1"/>
    <property type="molecule type" value="Genomic_DNA"/>
</dbReference>
<evidence type="ECO:0000256" key="2">
    <source>
        <dbReference type="ARBA" id="ARBA00023136"/>
    </source>
</evidence>
<evidence type="ECO:0000256" key="1">
    <source>
        <dbReference type="ARBA" id="ARBA00004442"/>
    </source>
</evidence>
<dbReference type="InterPro" id="IPR006664">
    <property type="entry name" value="OMP_bac"/>
</dbReference>
<keyword evidence="5" id="KW-0175">Coiled coil</keyword>
<dbReference type="PANTHER" id="PTHR30329">
    <property type="entry name" value="STATOR ELEMENT OF FLAGELLAR MOTOR COMPLEX"/>
    <property type="match status" value="1"/>
</dbReference>
<evidence type="ECO:0000259" key="7">
    <source>
        <dbReference type="PROSITE" id="PS51123"/>
    </source>
</evidence>
<dbReference type="SMART" id="SM00062">
    <property type="entry name" value="PBPb"/>
    <property type="match status" value="1"/>
</dbReference>
<keyword evidence="2 4" id="KW-0472">Membrane</keyword>